<dbReference type="PANTHER" id="PTHR11177:SF333">
    <property type="entry name" value="CHITINASE"/>
    <property type="match status" value="1"/>
</dbReference>
<dbReference type="InterPro" id="IPR017853">
    <property type="entry name" value="GH"/>
</dbReference>
<dbReference type="GO" id="GO:0005975">
    <property type="term" value="P:carbohydrate metabolic process"/>
    <property type="evidence" value="ECO:0007669"/>
    <property type="project" value="InterPro"/>
</dbReference>
<dbReference type="AlphaFoldDB" id="A0A4U0TR58"/>
<dbReference type="EMBL" id="NAJL01000042">
    <property type="protein sequence ID" value="TKA24580.1"/>
    <property type="molecule type" value="Genomic_DNA"/>
</dbReference>
<dbReference type="Gene3D" id="3.20.20.80">
    <property type="entry name" value="Glycosidases"/>
    <property type="match status" value="1"/>
</dbReference>
<protein>
    <recommendedName>
        <fullName evidence="1">GH18 domain-containing protein</fullName>
    </recommendedName>
</protein>
<comment type="caution">
    <text evidence="2">The sequence shown here is derived from an EMBL/GenBank/DDBJ whole genome shotgun (WGS) entry which is preliminary data.</text>
</comment>
<dbReference type="PANTHER" id="PTHR11177">
    <property type="entry name" value="CHITINASE"/>
    <property type="match status" value="1"/>
</dbReference>
<evidence type="ECO:0000313" key="3">
    <source>
        <dbReference type="Proteomes" id="UP000308549"/>
    </source>
</evidence>
<dbReference type="SUPFAM" id="SSF51445">
    <property type="entry name" value="(Trans)glycosidases"/>
    <property type="match status" value="1"/>
</dbReference>
<dbReference type="OrthoDB" id="73875at2759"/>
<evidence type="ECO:0000259" key="1">
    <source>
        <dbReference type="PROSITE" id="PS51910"/>
    </source>
</evidence>
<gene>
    <name evidence="2" type="ORF">B0A50_06340</name>
</gene>
<keyword evidence="3" id="KW-1185">Reference proteome</keyword>
<accession>A0A4U0TR58</accession>
<dbReference type="Pfam" id="PF00704">
    <property type="entry name" value="Glyco_hydro_18"/>
    <property type="match status" value="1"/>
</dbReference>
<dbReference type="InterPro" id="IPR001223">
    <property type="entry name" value="Glyco_hydro18_cat"/>
</dbReference>
<dbReference type="PROSITE" id="PS51910">
    <property type="entry name" value="GH18_2"/>
    <property type="match status" value="1"/>
</dbReference>
<dbReference type="InterPro" id="IPR050314">
    <property type="entry name" value="Glycosyl_Hydrlase_18"/>
</dbReference>
<dbReference type="CDD" id="cd00598">
    <property type="entry name" value="GH18_chitinase-like"/>
    <property type="match status" value="1"/>
</dbReference>
<feature type="domain" description="GH18" evidence="1">
    <location>
        <begin position="1"/>
        <end position="121"/>
    </location>
</feature>
<name>A0A4U0TR58_9PEZI</name>
<evidence type="ECO:0000313" key="2">
    <source>
        <dbReference type="EMBL" id="TKA24580.1"/>
    </source>
</evidence>
<reference evidence="2 3" key="1">
    <citation type="submission" date="2017-03" db="EMBL/GenBank/DDBJ databases">
        <title>Genomes of endolithic fungi from Antarctica.</title>
        <authorList>
            <person name="Coleine C."/>
            <person name="Masonjones S."/>
            <person name="Stajich J.E."/>
        </authorList>
    </citation>
    <scope>NUCLEOTIDE SEQUENCE [LARGE SCALE GENOMIC DNA]</scope>
    <source>
        <strain evidence="2 3">CCFEE 6315</strain>
    </source>
</reference>
<sequence length="121" mass="14127">MASSPASRGAFIHSLQTFIKTYAFDGVDFVWEHPRAGYRDWKRQDFTNLVPFLKELRSALNWRYGITATLPSSYQYLQHFDAADMEQYLDWFNMMSESNHRPFAVPPTKHACFAEQSHNSV</sequence>
<proteinExistence type="predicted"/>
<organism evidence="2 3">
    <name type="scientific">Salinomyces thailandicus</name>
    <dbReference type="NCBI Taxonomy" id="706561"/>
    <lineage>
        <taxon>Eukaryota</taxon>
        <taxon>Fungi</taxon>
        <taxon>Dikarya</taxon>
        <taxon>Ascomycota</taxon>
        <taxon>Pezizomycotina</taxon>
        <taxon>Dothideomycetes</taxon>
        <taxon>Dothideomycetidae</taxon>
        <taxon>Mycosphaerellales</taxon>
        <taxon>Teratosphaeriaceae</taxon>
        <taxon>Salinomyces</taxon>
    </lineage>
</organism>
<dbReference type="Proteomes" id="UP000308549">
    <property type="component" value="Unassembled WGS sequence"/>
</dbReference>